<evidence type="ECO:0000259" key="4">
    <source>
        <dbReference type="PROSITE" id="PS50949"/>
    </source>
</evidence>
<evidence type="ECO:0000256" key="1">
    <source>
        <dbReference type="ARBA" id="ARBA00023015"/>
    </source>
</evidence>
<accession>A0ABP8HAY1</accession>
<dbReference type="Pfam" id="PF07729">
    <property type="entry name" value="FCD"/>
    <property type="match status" value="1"/>
</dbReference>
<dbReference type="InterPro" id="IPR036390">
    <property type="entry name" value="WH_DNA-bd_sf"/>
</dbReference>
<evidence type="ECO:0000313" key="6">
    <source>
        <dbReference type="Proteomes" id="UP001501671"/>
    </source>
</evidence>
<keyword evidence="6" id="KW-1185">Reference proteome</keyword>
<dbReference type="SMART" id="SM00345">
    <property type="entry name" value="HTH_GNTR"/>
    <property type="match status" value="1"/>
</dbReference>
<dbReference type="InterPro" id="IPR011711">
    <property type="entry name" value="GntR_C"/>
</dbReference>
<keyword evidence="1" id="KW-0805">Transcription regulation</keyword>
<gene>
    <name evidence="5" type="ORF">GCM10023144_31120</name>
</gene>
<dbReference type="InterPro" id="IPR000524">
    <property type="entry name" value="Tscrpt_reg_HTH_GntR"/>
</dbReference>
<dbReference type="CDD" id="cd07377">
    <property type="entry name" value="WHTH_GntR"/>
    <property type="match status" value="1"/>
</dbReference>
<dbReference type="Proteomes" id="UP001501671">
    <property type="component" value="Unassembled WGS sequence"/>
</dbReference>
<dbReference type="Gene3D" id="1.20.120.530">
    <property type="entry name" value="GntR ligand-binding domain-like"/>
    <property type="match status" value="1"/>
</dbReference>
<dbReference type="Gene3D" id="1.10.10.10">
    <property type="entry name" value="Winged helix-like DNA-binding domain superfamily/Winged helix DNA-binding domain"/>
    <property type="match status" value="1"/>
</dbReference>
<dbReference type="SUPFAM" id="SSF46785">
    <property type="entry name" value="Winged helix' DNA-binding domain"/>
    <property type="match status" value="1"/>
</dbReference>
<reference evidence="6" key="1">
    <citation type="journal article" date="2019" name="Int. J. Syst. Evol. Microbiol.">
        <title>The Global Catalogue of Microorganisms (GCM) 10K type strain sequencing project: providing services to taxonomists for standard genome sequencing and annotation.</title>
        <authorList>
            <consortium name="The Broad Institute Genomics Platform"/>
            <consortium name="The Broad Institute Genome Sequencing Center for Infectious Disease"/>
            <person name="Wu L."/>
            <person name="Ma J."/>
        </authorList>
    </citation>
    <scope>NUCLEOTIDE SEQUENCE [LARGE SCALE GENOMIC DNA]</scope>
    <source>
        <strain evidence="6">JCM 17666</strain>
    </source>
</reference>
<sequence length="226" mass="25194">MSDSQTEAYTYLKDAILNLELRPGQPLRTQALAEAVGLSRTPIRLALGQLEQEGLVSRAGGWGYVVRTLSFKEAIDLYKVREALEVEAVREMLPRCDAAVLASLRQCLDRAESHIEKGRLADFRGNTRQFYRIIARASGNECLISILASLDARIRLLGAMMAHRHLGRPRESLAENRALLAALERRDAAGAERAVRQHVSNARDTLARWVMTEANDLAVRTESFPT</sequence>
<name>A0ABP8HAY1_9BURK</name>
<keyword evidence="3" id="KW-0804">Transcription</keyword>
<dbReference type="PANTHER" id="PTHR43537">
    <property type="entry name" value="TRANSCRIPTIONAL REGULATOR, GNTR FAMILY"/>
    <property type="match status" value="1"/>
</dbReference>
<evidence type="ECO:0000313" key="5">
    <source>
        <dbReference type="EMBL" id="GAA4336584.1"/>
    </source>
</evidence>
<dbReference type="EMBL" id="BAABFO010000015">
    <property type="protein sequence ID" value="GAA4336584.1"/>
    <property type="molecule type" value="Genomic_DNA"/>
</dbReference>
<organism evidence="5 6">
    <name type="scientific">Pigmentiphaga soli</name>
    <dbReference type="NCBI Taxonomy" id="1007095"/>
    <lineage>
        <taxon>Bacteria</taxon>
        <taxon>Pseudomonadati</taxon>
        <taxon>Pseudomonadota</taxon>
        <taxon>Betaproteobacteria</taxon>
        <taxon>Burkholderiales</taxon>
        <taxon>Alcaligenaceae</taxon>
        <taxon>Pigmentiphaga</taxon>
    </lineage>
</organism>
<evidence type="ECO:0000256" key="2">
    <source>
        <dbReference type="ARBA" id="ARBA00023125"/>
    </source>
</evidence>
<dbReference type="PANTHER" id="PTHR43537:SF24">
    <property type="entry name" value="GLUCONATE OPERON TRANSCRIPTIONAL REPRESSOR"/>
    <property type="match status" value="1"/>
</dbReference>
<keyword evidence="2" id="KW-0238">DNA-binding</keyword>
<feature type="domain" description="HTH gntR-type" evidence="4">
    <location>
        <begin position="2"/>
        <end position="69"/>
    </location>
</feature>
<dbReference type="InterPro" id="IPR008920">
    <property type="entry name" value="TF_FadR/GntR_C"/>
</dbReference>
<comment type="caution">
    <text evidence="5">The sequence shown here is derived from an EMBL/GenBank/DDBJ whole genome shotgun (WGS) entry which is preliminary data.</text>
</comment>
<proteinExistence type="predicted"/>
<evidence type="ECO:0000256" key="3">
    <source>
        <dbReference type="ARBA" id="ARBA00023163"/>
    </source>
</evidence>
<dbReference type="SMART" id="SM00895">
    <property type="entry name" value="FCD"/>
    <property type="match status" value="1"/>
</dbReference>
<protein>
    <submittedName>
        <fullName evidence="5">GntR family transcriptional regulator</fullName>
    </submittedName>
</protein>
<dbReference type="RefSeq" id="WP_345250779.1">
    <property type="nucleotide sequence ID" value="NZ_BAABFO010000015.1"/>
</dbReference>
<dbReference type="SUPFAM" id="SSF48008">
    <property type="entry name" value="GntR ligand-binding domain-like"/>
    <property type="match status" value="1"/>
</dbReference>
<dbReference type="InterPro" id="IPR036388">
    <property type="entry name" value="WH-like_DNA-bd_sf"/>
</dbReference>
<dbReference type="Pfam" id="PF00392">
    <property type="entry name" value="GntR"/>
    <property type="match status" value="1"/>
</dbReference>
<dbReference type="PROSITE" id="PS50949">
    <property type="entry name" value="HTH_GNTR"/>
    <property type="match status" value="1"/>
</dbReference>